<dbReference type="Pfam" id="PF07969">
    <property type="entry name" value="Amidohydro_3"/>
    <property type="match status" value="2"/>
</dbReference>
<dbReference type="PANTHER" id="PTHR11647:SF1">
    <property type="entry name" value="COLLAPSIN RESPONSE MEDIATOR PROTEIN"/>
    <property type="match status" value="1"/>
</dbReference>
<dbReference type="GO" id="GO:0005829">
    <property type="term" value="C:cytosol"/>
    <property type="evidence" value="ECO:0007669"/>
    <property type="project" value="TreeGrafter"/>
</dbReference>
<dbReference type="Gene3D" id="2.30.40.10">
    <property type="entry name" value="Urease, subunit C, domain 1"/>
    <property type="match status" value="1"/>
</dbReference>
<dbReference type="RefSeq" id="WP_013035123.1">
    <property type="nucleotide sequence ID" value="NC_013966.1"/>
</dbReference>
<name>D4GR93_HALVD</name>
<evidence type="ECO:0000313" key="2">
    <source>
        <dbReference type="EMBL" id="ADE01959.1"/>
    </source>
</evidence>
<dbReference type="GeneID" id="8923482"/>
<dbReference type="HOGENOM" id="CLU_016107_2_1_2"/>
<dbReference type="InterPro" id="IPR050378">
    <property type="entry name" value="Metallo-dep_Hydrolases_sf"/>
</dbReference>
<dbReference type="GO" id="GO:0016811">
    <property type="term" value="F:hydrolase activity, acting on carbon-nitrogen (but not peptide) bonds, in linear amides"/>
    <property type="evidence" value="ECO:0007669"/>
    <property type="project" value="InterPro"/>
</dbReference>
<dbReference type="SUPFAM" id="SSF51556">
    <property type="entry name" value="Metallo-dependent hydrolases"/>
    <property type="match status" value="1"/>
</dbReference>
<evidence type="ECO:0000259" key="1">
    <source>
        <dbReference type="Pfam" id="PF07969"/>
    </source>
</evidence>
<dbReference type="SUPFAM" id="SSF51338">
    <property type="entry name" value="Composite domain of metallo-dependent hydrolases"/>
    <property type="match status" value="1"/>
</dbReference>
<keyword evidence="2" id="KW-0614">Plasmid</keyword>
<dbReference type="EnsemblBacteria" id="ADE01959">
    <property type="protein sequence ID" value="ADE01959"/>
    <property type="gene ID" value="HVO_A0429"/>
</dbReference>
<dbReference type="Proteomes" id="UP000008243">
    <property type="component" value="Plasmid pHV4"/>
</dbReference>
<dbReference type="GO" id="GO:0016812">
    <property type="term" value="F:hydrolase activity, acting on carbon-nitrogen (but not peptide) bonds, in cyclic amides"/>
    <property type="evidence" value="ECO:0007669"/>
    <property type="project" value="TreeGrafter"/>
</dbReference>
<dbReference type="InterPro" id="IPR013108">
    <property type="entry name" value="Amidohydro_3"/>
</dbReference>
<accession>D4GR93</accession>
<feature type="domain" description="Amidohydrolase 3" evidence="1">
    <location>
        <begin position="54"/>
        <end position="259"/>
    </location>
</feature>
<sequence length="537" mass="58806">MNPFAEDSRTVSDIVFTDARIIDGTGAPSFRGRVSVKNGKIEEVSRNEAPDADEVVDVGGAVLAPGFIEAHSHSDFEVFEDPFLTPKLHQGITTEILGQDGLGPAPVSPGHVDEWSARMQTLSGSAESAGVFESMSTYLDAVDDARPALNLGILAGHGTIRFEVMGMAGRTATTEELDQMKELLQESLDDGCLGLSTGLIYHPQIHSDTEELLALCDVLSPTNRPFVAHIRSEGHWLFEAMYEFISVGYETDVPLHLSHFKLSGRKQHGKANLALSFLEIAREMGVDITADQYPYVAGSTSLSAVLPPWAHGDGAEETLRLLREPASRERMAADIRDFRIPFWENDAGTVGWENILICDVGSGRSDIEGMTISEIAEKRDATPLDACLDLLVEEELNVRIIIFLGREDDVETIFQSPLVCVGSDGLVSENPHPRLYGTYPKIIDEFVREKNLVSLEEAVRKMTSLPARIYGLQSKGIIREGLDADLVSFRPEWTSTESSYNNAKQLPTGIDHVIVNGEFILKDGQETGNKPGKTLRA</sequence>
<dbReference type="eggNOG" id="arCOG00690">
    <property type="taxonomic scope" value="Archaea"/>
</dbReference>
<dbReference type="InterPro" id="IPR011059">
    <property type="entry name" value="Metal-dep_hydrolase_composite"/>
</dbReference>
<dbReference type="PANTHER" id="PTHR11647">
    <property type="entry name" value="HYDRANTOINASE/DIHYDROPYRIMIDINASE FAMILY MEMBER"/>
    <property type="match status" value="1"/>
</dbReference>
<dbReference type="PaxDb" id="309800-C498_02930"/>
<feature type="domain" description="Amidohydrolase 3" evidence="1">
    <location>
        <begin position="418"/>
        <end position="519"/>
    </location>
</feature>
<dbReference type="Gene3D" id="3.20.20.140">
    <property type="entry name" value="Metal-dependent hydrolases"/>
    <property type="match status" value="1"/>
</dbReference>
<dbReference type="EMBL" id="CP001955">
    <property type="protein sequence ID" value="ADE01959.1"/>
    <property type="molecule type" value="Genomic_DNA"/>
</dbReference>
<evidence type="ECO:0000313" key="3">
    <source>
        <dbReference type="Proteomes" id="UP000008243"/>
    </source>
</evidence>
<reference evidence="2 3" key="1">
    <citation type="journal article" date="2010" name="PLoS ONE">
        <title>The complete genome sequence of Haloferax volcanii DS2, a model archaeon.</title>
        <authorList>
            <person name="Hartman A.L."/>
            <person name="Norais C."/>
            <person name="Badger J.H."/>
            <person name="Delmas S."/>
            <person name="Haldenby S."/>
            <person name="Madupu R."/>
            <person name="Robinson J."/>
            <person name="Khouri H."/>
            <person name="Ren Q."/>
            <person name="Lowe T.M."/>
            <person name="Maupin-Furlow J."/>
            <person name="Pohlschroder M."/>
            <person name="Daniels C."/>
            <person name="Pfeiffer F."/>
            <person name="Allers T."/>
            <person name="Eisen J.A."/>
        </authorList>
    </citation>
    <scope>NUCLEOTIDE SEQUENCE [LARGE SCALE GENOMIC DNA]</scope>
    <source>
        <strain evidence="3">ATCC 29605 / DSM 3757 / JCM 8879 / NBRC 14742 / NCIMB 2012 / VKM B-1768 / DS2</strain>
    </source>
</reference>
<gene>
    <name evidence="2" type="ordered locus">HVO_A0429</name>
</gene>
<dbReference type="InterPro" id="IPR032466">
    <property type="entry name" value="Metal_Hydrolase"/>
</dbReference>
<geneLocation type="plasmid" evidence="2 3">
    <name>pHV4</name>
</geneLocation>
<keyword evidence="3" id="KW-1185">Reference proteome</keyword>
<dbReference type="CDD" id="cd01297">
    <property type="entry name" value="D-aminoacylase"/>
    <property type="match status" value="1"/>
</dbReference>
<protein>
    <submittedName>
        <fullName evidence="2">D-aminoacylase-like protein</fullName>
    </submittedName>
</protein>
<dbReference type="Gene3D" id="3.30.1490.130">
    <property type="entry name" value="D-aminoacylase. Domain 3"/>
    <property type="match status" value="1"/>
</dbReference>
<dbReference type="InterPro" id="IPR023100">
    <property type="entry name" value="D-aminoacylase_insert_dom_sf"/>
</dbReference>
<organism evidence="2 3">
    <name type="scientific">Haloferax volcanii (strain ATCC 29605 / DSM 3757 / JCM 8879 / NBRC 14742 / NCIMB 2012 / VKM B-1768 / DS2)</name>
    <name type="common">Halobacterium volcanii</name>
    <dbReference type="NCBI Taxonomy" id="309800"/>
    <lineage>
        <taxon>Archaea</taxon>
        <taxon>Methanobacteriati</taxon>
        <taxon>Methanobacteriota</taxon>
        <taxon>Stenosarchaea group</taxon>
        <taxon>Halobacteria</taxon>
        <taxon>Halobacteriales</taxon>
        <taxon>Haloferacaceae</taxon>
        <taxon>Haloferax</taxon>
    </lineage>
</organism>
<dbReference type="AlphaFoldDB" id="D4GR93"/>
<proteinExistence type="predicted"/>
<dbReference type="KEGG" id="hvo:HVO_A0429"/>